<protein>
    <recommendedName>
        <fullName evidence="2">NPK1-activating kinesin-like protein C-terminal domain-containing protein</fullName>
    </recommendedName>
</protein>
<evidence type="ECO:0000256" key="1">
    <source>
        <dbReference type="ARBA" id="ARBA00022701"/>
    </source>
</evidence>
<name>A0A8T2SMP8_CERRI</name>
<proteinExistence type="predicted"/>
<keyword evidence="4" id="KW-1185">Reference proteome</keyword>
<evidence type="ECO:0000313" key="4">
    <source>
        <dbReference type="Proteomes" id="UP000825935"/>
    </source>
</evidence>
<evidence type="ECO:0000313" key="3">
    <source>
        <dbReference type="EMBL" id="KAH7365211.1"/>
    </source>
</evidence>
<dbReference type="AlphaFoldDB" id="A0A8T2SMP8"/>
<dbReference type="InterPro" id="IPR021881">
    <property type="entry name" value="NACK_C"/>
</dbReference>
<dbReference type="Pfam" id="PF11995">
    <property type="entry name" value="DUF3490"/>
    <property type="match status" value="1"/>
</dbReference>
<dbReference type="GO" id="GO:0005874">
    <property type="term" value="C:microtubule"/>
    <property type="evidence" value="ECO:0007669"/>
    <property type="project" value="UniProtKB-KW"/>
</dbReference>
<dbReference type="Proteomes" id="UP000825935">
    <property type="component" value="Chromosome 18"/>
</dbReference>
<dbReference type="OrthoDB" id="1685046at2759"/>
<evidence type="ECO:0000259" key="2">
    <source>
        <dbReference type="Pfam" id="PF11995"/>
    </source>
</evidence>
<dbReference type="EMBL" id="CM035423">
    <property type="protein sequence ID" value="KAH7365211.1"/>
    <property type="molecule type" value="Genomic_DNA"/>
</dbReference>
<keyword evidence="1" id="KW-0493">Microtubule</keyword>
<feature type="domain" description="NPK1-activating kinesin-like protein C-terminal" evidence="2">
    <location>
        <begin position="10"/>
        <end position="55"/>
    </location>
</feature>
<organism evidence="3 4">
    <name type="scientific">Ceratopteris richardii</name>
    <name type="common">Triangle waterfern</name>
    <dbReference type="NCBI Taxonomy" id="49495"/>
    <lineage>
        <taxon>Eukaryota</taxon>
        <taxon>Viridiplantae</taxon>
        <taxon>Streptophyta</taxon>
        <taxon>Embryophyta</taxon>
        <taxon>Tracheophyta</taxon>
        <taxon>Polypodiopsida</taxon>
        <taxon>Polypodiidae</taxon>
        <taxon>Polypodiales</taxon>
        <taxon>Pteridineae</taxon>
        <taxon>Pteridaceae</taxon>
        <taxon>Parkerioideae</taxon>
        <taxon>Ceratopteris</taxon>
    </lineage>
</organism>
<accession>A0A8T2SMP8</accession>
<sequence>MALIFGKCEERKQIVELLNACNVSLIHRSHYYLLFCGDPAGVVYLEVELQRLGWL</sequence>
<reference evidence="3" key="1">
    <citation type="submission" date="2021-08" db="EMBL/GenBank/DDBJ databases">
        <title>WGS assembly of Ceratopteris richardii.</title>
        <authorList>
            <person name="Marchant D.B."/>
            <person name="Chen G."/>
            <person name="Jenkins J."/>
            <person name="Shu S."/>
            <person name="Leebens-Mack J."/>
            <person name="Grimwood J."/>
            <person name="Schmutz J."/>
            <person name="Soltis P."/>
            <person name="Soltis D."/>
            <person name="Chen Z.-H."/>
        </authorList>
    </citation>
    <scope>NUCLEOTIDE SEQUENCE</scope>
    <source>
        <strain evidence="3">Whitten #5841</strain>
        <tissue evidence="3">Leaf</tissue>
    </source>
</reference>
<comment type="caution">
    <text evidence="3">The sequence shown here is derived from an EMBL/GenBank/DDBJ whole genome shotgun (WGS) entry which is preliminary data.</text>
</comment>
<gene>
    <name evidence="3" type="ORF">KP509_18G014100</name>
</gene>